<dbReference type="Pfam" id="PF05544">
    <property type="entry name" value="Pro_racemase"/>
    <property type="match status" value="1"/>
</dbReference>
<accession>A0AAW9RKT6</accession>
<comment type="caution">
    <text evidence="2">The sequence shown here is derived from an EMBL/GenBank/DDBJ whole genome shotgun (WGS) entry which is preliminary data.</text>
</comment>
<dbReference type="GO" id="GO:0047580">
    <property type="term" value="F:4-hydroxyproline epimerase activity"/>
    <property type="evidence" value="ECO:0007669"/>
    <property type="project" value="TreeGrafter"/>
</dbReference>
<dbReference type="PIRSF" id="PIRSF029792">
    <property type="entry name" value="Pro_racemase"/>
    <property type="match status" value="1"/>
</dbReference>
<keyword evidence="3" id="KW-1185">Reference proteome</keyword>
<reference evidence="2 3" key="1">
    <citation type="submission" date="2024-02" db="EMBL/GenBank/DDBJ databases">
        <title>A novel Wenzhouxiangellaceae bacterium, isolated from coastal sediments.</title>
        <authorList>
            <person name="Du Z.-J."/>
            <person name="Ye Y.-Q."/>
            <person name="Zhang X.-Y."/>
        </authorList>
    </citation>
    <scope>NUCLEOTIDE SEQUENCE [LARGE SCALE GENOMIC DNA]</scope>
    <source>
        <strain evidence="2 3">CH-27</strain>
    </source>
</reference>
<name>A0AAW9RKT6_9GAMM</name>
<dbReference type="Gene3D" id="3.10.310.10">
    <property type="entry name" value="Diaminopimelate Epimerase, Chain A, domain 1"/>
    <property type="match status" value="2"/>
</dbReference>
<sequence length="333" mass="36972">MEREWIETVDYHTAGEPLRIVTGGLPPIHGETLLERRRYLREHLDPYRRLLMWEPRGHADMYGAVLTPPVSDDADIGVLFLHNEGYSTMCGHGIIALVHAALEEDLFEVADPDAIRIDTPAGLIVARANRDASGRVESVTFRNVPSFVLEMEYSVRVDDRAVDMTIAYGGAFYAYVDAAAQGFSLQPAEAPQLRELGKRIRRAVATHYRVEHPQGDGDLNFLYGTVFCLRRDSDRQWRNACVFADGEFDRSPTGTGVSGHAAILWTRGLIELDQAVEVEGPLGTTFSVRCVEETTVAGQRAVVPEVTGQAVLTGRHRFCLDPRDPLPGGFLIR</sequence>
<gene>
    <name evidence="2" type="ORF">V3330_10905</name>
</gene>
<dbReference type="Proteomes" id="UP001359886">
    <property type="component" value="Unassembled WGS sequence"/>
</dbReference>
<protein>
    <submittedName>
        <fullName evidence="2">Proline racemase family protein</fullName>
    </submittedName>
</protein>
<proteinExistence type="inferred from homology"/>
<dbReference type="EMBL" id="JAZHOG010000006">
    <property type="protein sequence ID" value="MEJ8568136.1"/>
    <property type="molecule type" value="Genomic_DNA"/>
</dbReference>
<dbReference type="SFLD" id="SFLDS00028">
    <property type="entry name" value="Proline_Racemase"/>
    <property type="match status" value="1"/>
</dbReference>
<evidence type="ECO:0000313" key="2">
    <source>
        <dbReference type="EMBL" id="MEJ8568136.1"/>
    </source>
</evidence>
<comment type="similarity">
    <text evidence="1">Belongs to the proline racemase family.</text>
</comment>
<dbReference type="PANTHER" id="PTHR33442:SF1">
    <property type="entry name" value="TRANS-3-HYDROXY-L-PROLINE DEHYDRATASE"/>
    <property type="match status" value="1"/>
</dbReference>
<evidence type="ECO:0000313" key="3">
    <source>
        <dbReference type="Proteomes" id="UP001359886"/>
    </source>
</evidence>
<dbReference type="RefSeq" id="WP_354695456.1">
    <property type="nucleotide sequence ID" value="NZ_JAZHOG010000006.1"/>
</dbReference>
<dbReference type="PANTHER" id="PTHR33442">
    <property type="entry name" value="TRANS-3-HYDROXY-L-PROLINE DEHYDRATASE"/>
    <property type="match status" value="1"/>
</dbReference>
<dbReference type="AlphaFoldDB" id="A0AAW9RKT6"/>
<organism evidence="2 3">
    <name type="scientific">Elongatibacter sediminis</name>
    <dbReference type="NCBI Taxonomy" id="3119006"/>
    <lineage>
        <taxon>Bacteria</taxon>
        <taxon>Pseudomonadati</taxon>
        <taxon>Pseudomonadota</taxon>
        <taxon>Gammaproteobacteria</taxon>
        <taxon>Chromatiales</taxon>
        <taxon>Wenzhouxiangellaceae</taxon>
        <taxon>Elongatibacter</taxon>
    </lineage>
</organism>
<dbReference type="InterPro" id="IPR008794">
    <property type="entry name" value="Pro_racemase_fam"/>
</dbReference>
<evidence type="ECO:0000256" key="1">
    <source>
        <dbReference type="ARBA" id="ARBA00007529"/>
    </source>
</evidence>
<dbReference type="FunFam" id="3.10.310.10:FF:000003">
    <property type="entry name" value="Proline racemase"/>
    <property type="match status" value="1"/>
</dbReference>
<dbReference type="SUPFAM" id="SSF54506">
    <property type="entry name" value="Diaminopimelate epimerase-like"/>
    <property type="match status" value="1"/>
</dbReference>